<dbReference type="FunFam" id="3.40.50.300:FF:000296">
    <property type="entry name" value="ATP-dependent DNA helicase RecQ"/>
    <property type="match status" value="1"/>
</dbReference>
<dbReference type="GO" id="GO:0005634">
    <property type="term" value="C:nucleus"/>
    <property type="evidence" value="ECO:0007669"/>
    <property type="project" value="UniProtKB-SubCell"/>
</dbReference>
<evidence type="ECO:0000256" key="8">
    <source>
        <dbReference type="ARBA" id="ARBA00034617"/>
    </source>
</evidence>
<evidence type="ECO:0000256" key="1">
    <source>
        <dbReference type="ARBA" id="ARBA00005446"/>
    </source>
</evidence>
<keyword evidence="4 9" id="KW-0347">Helicase</keyword>
<evidence type="ECO:0000256" key="10">
    <source>
        <dbReference type="SAM" id="MobiDB-lite"/>
    </source>
</evidence>
<keyword evidence="7" id="KW-0413">Isomerase</keyword>
<comment type="catalytic activity">
    <reaction evidence="8 9">
        <text>Couples ATP hydrolysis with the unwinding of duplex DNA by translocating in the 3'-5' direction.</text>
        <dbReference type="EC" id="5.6.2.4"/>
    </reaction>
</comment>
<dbReference type="PROSITE" id="PS51194">
    <property type="entry name" value="HELICASE_CTER"/>
    <property type="match status" value="1"/>
</dbReference>
<evidence type="ECO:0000313" key="13">
    <source>
        <dbReference type="EMBL" id="PRP87702.1"/>
    </source>
</evidence>
<evidence type="ECO:0000256" key="6">
    <source>
        <dbReference type="ARBA" id="ARBA00023125"/>
    </source>
</evidence>
<comment type="caution">
    <text evidence="13">The sequence shown here is derived from an EMBL/GenBank/DDBJ whole genome shotgun (WGS) entry which is preliminary data.</text>
</comment>
<reference evidence="13 14" key="1">
    <citation type="journal article" date="2018" name="Genome Biol. Evol.">
        <title>Multiple Roots of Fruiting Body Formation in Amoebozoa.</title>
        <authorList>
            <person name="Hillmann F."/>
            <person name="Forbes G."/>
            <person name="Novohradska S."/>
            <person name="Ferling I."/>
            <person name="Riege K."/>
            <person name="Groth M."/>
            <person name="Westermann M."/>
            <person name="Marz M."/>
            <person name="Spaller T."/>
            <person name="Winckler T."/>
            <person name="Schaap P."/>
            <person name="Glockner G."/>
        </authorList>
    </citation>
    <scope>NUCLEOTIDE SEQUENCE [LARGE SCALE GENOMIC DNA]</scope>
    <source>
        <strain evidence="13 14">Jena</strain>
    </source>
</reference>
<name>A0A2P6NUQ4_9EUKA</name>
<evidence type="ECO:0000259" key="12">
    <source>
        <dbReference type="PROSITE" id="PS51194"/>
    </source>
</evidence>
<protein>
    <recommendedName>
        <fullName evidence="9">ATP-dependent DNA helicase</fullName>
        <ecNumber evidence="9">5.6.2.4</ecNumber>
    </recommendedName>
</protein>
<dbReference type="InterPro" id="IPR011545">
    <property type="entry name" value="DEAD/DEAH_box_helicase_dom"/>
</dbReference>
<evidence type="ECO:0000256" key="9">
    <source>
        <dbReference type="RuleBase" id="RU364117"/>
    </source>
</evidence>
<dbReference type="InterPro" id="IPR032284">
    <property type="entry name" value="RecQ_Zn-bd"/>
</dbReference>
<feature type="compositionally biased region" description="Basic and acidic residues" evidence="10">
    <location>
        <begin position="609"/>
        <end position="619"/>
    </location>
</feature>
<dbReference type="NCBIfam" id="TIGR00614">
    <property type="entry name" value="recQ_fam"/>
    <property type="match status" value="1"/>
</dbReference>
<dbReference type="InterPro" id="IPR001650">
    <property type="entry name" value="Helicase_C-like"/>
</dbReference>
<dbReference type="InParanoid" id="A0A2P6NUQ4"/>
<dbReference type="CDD" id="cd17920">
    <property type="entry name" value="DEXHc_RecQ"/>
    <property type="match status" value="1"/>
</dbReference>
<dbReference type="Pfam" id="PF00270">
    <property type="entry name" value="DEAD"/>
    <property type="match status" value="1"/>
</dbReference>
<dbReference type="AlphaFoldDB" id="A0A2P6NUQ4"/>
<keyword evidence="9" id="KW-0539">Nucleus</keyword>
<sequence>MKKAFLSSSVKKSKSPPAKISQFFSPLEIAGTPDAFKAKSTEEVEKSQGENITDTLSKVFGHLEFRGGQKDVVLSALARKDVFVLMPTGGGKSLCYQLPAVLSPGITIVISPLIALMQNQALKKGIKVAMLNSTLKAKEKEAVKNKMNSNPPGLQLLYVTPEQIGAGTFLSDLKSLHTKNRLSMIAVDEAHCISSWGHDFRPSFRDLVKIKESMPTLPVMALTATATKKVQDDICTTLGLRNPFISRMSFDRPNIQYQVKFKSLIRDLTSDLIDRITKGEAKQSGIIYCLKRETCDDVAGQLITSGLSVAAYHAGLTDARREEILSKFLSNDISIIVATIAFGMGIDKPDVRFVVHMSLPKTLEGFYQESGRAGRDGLPAKSVLYFCHDDVSMQQWLIKQQDKKGDAKAKMEAAESALTSMVDYCMGKGCRRQKILSYFGQSAPKDCANCDACLHPEEVAQQLSLSGGSMMGSRSSFSGGFRGSNHLSTGQGAIFGGGTKLDEFGEYEDYREEKPERVVREEKAEFISAKRAMTIVNKTKKVGGKEGDVFAALEKAEERENKKRKGSLMPERPSAKKMAPPPTTGTHTGSFRSVGLGGEGRQKSFLTREGFKRPRSLFE</sequence>
<dbReference type="GO" id="GO:0005737">
    <property type="term" value="C:cytoplasm"/>
    <property type="evidence" value="ECO:0007669"/>
    <property type="project" value="TreeGrafter"/>
</dbReference>
<dbReference type="Proteomes" id="UP000241769">
    <property type="component" value="Unassembled WGS sequence"/>
</dbReference>
<keyword evidence="5 9" id="KW-0067">ATP-binding</keyword>
<dbReference type="Pfam" id="PF16124">
    <property type="entry name" value="RecQ_Zn_bind"/>
    <property type="match status" value="1"/>
</dbReference>
<dbReference type="GO" id="GO:0003677">
    <property type="term" value="F:DNA binding"/>
    <property type="evidence" value="ECO:0007669"/>
    <property type="project" value="UniProtKB-KW"/>
</dbReference>
<evidence type="ECO:0000313" key="14">
    <source>
        <dbReference type="Proteomes" id="UP000241769"/>
    </source>
</evidence>
<evidence type="ECO:0000256" key="4">
    <source>
        <dbReference type="ARBA" id="ARBA00022806"/>
    </source>
</evidence>
<dbReference type="STRING" id="1890364.A0A2P6NUQ4"/>
<dbReference type="PROSITE" id="PS51192">
    <property type="entry name" value="HELICASE_ATP_BIND_1"/>
    <property type="match status" value="1"/>
</dbReference>
<dbReference type="PANTHER" id="PTHR13710">
    <property type="entry name" value="DNA HELICASE RECQ FAMILY MEMBER"/>
    <property type="match status" value="1"/>
</dbReference>
<feature type="domain" description="Helicase C-terminal" evidence="12">
    <location>
        <begin position="271"/>
        <end position="419"/>
    </location>
</feature>
<evidence type="ECO:0000256" key="3">
    <source>
        <dbReference type="ARBA" id="ARBA00022801"/>
    </source>
</evidence>
<organism evidence="13 14">
    <name type="scientific">Planoprotostelium fungivorum</name>
    <dbReference type="NCBI Taxonomy" id="1890364"/>
    <lineage>
        <taxon>Eukaryota</taxon>
        <taxon>Amoebozoa</taxon>
        <taxon>Evosea</taxon>
        <taxon>Variosea</taxon>
        <taxon>Cavosteliida</taxon>
        <taxon>Cavosteliaceae</taxon>
        <taxon>Planoprotostelium</taxon>
    </lineage>
</organism>
<dbReference type="InterPro" id="IPR014001">
    <property type="entry name" value="Helicase_ATP-bd"/>
</dbReference>
<dbReference type="GO" id="GO:0016887">
    <property type="term" value="F:ATP hydrolysis activity"/>
    <property type="evidence" value="ECO:0007669"/>
    <property type="project" value="RHEA"/>
</dbReference>
<dbReference type="SMART" id="SM00490">
    <property type="entry name" value="HELICc"/>
    <property type="match status" value="1"/>
</dbReference>
<keyword evidence="3 9" id="KW-0378">Hydrolase</keyword>
<feature type="domain" description="Helicase ATP-binding" evidence="11">
    <location>
        <begin position="73"/>
        <end position="244"/>
    </location>
</feature>
<keyword evidence="6" id="KW-0238">DNA-binding</keyword>
<comment type="subcellular location">
    <subcellularLocation>
        <location evidence="9">Nucleus</location>
    </subcellularLocation>
</comment>
<dbReference type="GO" id="GO:0009378">
    <property type="term" value="F:four-way junction helicase activity"/>
    <property type="evidence" value="ECO:0007669"/>
    <property type="project" value="TreeGrafter"/>
</dbReference>
<keyword evidence="2 9" id="KW-0547">Nucleotide-binding</keyword>
<dbReference type="GO" id="GO:0000724">
    <property type="term" value="P:double-strand break repair via homologous recombination"/>
    <property type="evidence" value="ECO:0007669"/>
    <property type="project" value="TreeGrafter"/>
</dbReference>
<accession>A0A2P6NUQ4</accession>
<dbReference type="Pfam" id="PF00271">
    <property type="entry name" value="Helicase_C"/>
    <property type="match status" value="1"/>
</dbReference>
<dbReference type="GO" id="GO:0005524">
    <property type="term" value="F:ATP binding"/>
    <property type="evidence" value="ECO:0007669"/>
    <property type="project" value="UniProtKB-KW"/>
</dbReference>
<evidence type="ECO:0000256" key="2">
    <source>
        <dbReference type="ARBA" id="ARBA00022741"/>
    </source>
</evidence>
<dbReference type="SUPFAM" id="SSF52540">
    <property type="entry name" value="P-loop containing nucleoside triphosphate hydrolases"/>
    <property type="match status" value="1"/>
</dbReference>
<feature type="region of interest" description="Disordered" evidence="10">
    <location>
        <begin position="556"/>
        <end position="619"/>
    </location>
</feature>
<dbReference type="Gene3D" id="3.40.50.300">
    <property type="entry name" value="P-loop containing nucleotide triphosphate hydrolases"/>
    <property type="match status" value="2"/>
</dbReference>
<keyword evidence="14" id="KW-1185">Reference proteome</keyword>
<dbReference type="EMBL" id="MDYQ01000018">
    <property type="protein sequence ID" value="PRP87702.1"/>
    <property type="molecule type" value="Genomic_DNA"/>
</dbReference>
<proteinExistence type="inferred from homology"/>
<dbReference type="PANTHER" id="PTHR13710:SF155">
    <property type="entry name" value="ATP-DEPENDENT DNA HELICASE Q-LIKE 3"/>
    <property type="match status" value="1"/>
</dbReference>
<comment type="catalytic activity">
    <reaction evidence="9">
        <text>ATP + H2O = ADP + phosphate + H(+)</text>
        <dbReference type="Rhea" id="RHEA:13065"/>
        <dbReference type="ChEBI" id="CHEBI:15377"/>
        <dbReference type="ChEBI" id="CHEBI:15378"/>
        <dbReference type="ChEBI" id="CHEBI:30616"/>
        <dbReference type="ChEBI" id="CHEBI:43474"/>
        <dbReference type="ChEBI" id="CHEBI:456216"/>
    </reaction>
</comment>
<dbReference type="InterPro" id="IPR004589">
    <property type="entry name" value="DNA_helicase_ATP-dep_RecQ"/>
</dbReference>
<dbReference type="EC" id="5.6.2.4" evidence="9"/>
<dbReference type="OrthoDB" id="10261556at2759"/>
<comment type="similarity">
    <text evidence="1 9">Belongs to the helicase family. RecQ subfamily.</text>
</comment>
<evidence type="ECO:0000256" key="7">
    <source>
        <dbReference type="ARBA" id="ARBA00023235"/>
    </source>
</evidence>
<gene>
    <name evidence="13" type="ORF">PROFUN_02402</name>
</gene>
<dbReference type="GO" id="GO:0043138">
    <property type="term" value="F:3'-5' DNA helicase activity"/>
    <property type="evidence" value="ECO:0007669"/>
    <property type="project" value="UniProtKB-EC"/>
</dbReference>
<dbReference type="FunFam" id="3.40.50.300:FF:002061">
    <property type="entry name" value="RecQ family DNA helicase"/>
    <property type="match status" value="1"/>
</dbReference>
<evidence type="ECO:0000259" key="11">
    <source>
        <dbReference type="PROSITE" id="PS51192"/>
    </source>
</evidence>
<dbReference type="InterPro" id="IPR027417">
    <property type="entry name" value="P-loop_NTPase"/>
</dbReference>
<dbReference type="CDD" id="cd18794">
    <property type="entry name" value="SF2_C_RecQ"/>
    <property type="match status" value="1"/>
</dbReference>
<dbReference type="GO" id="GO:0005694">
    <property type="term" value="C:chromosome"/>
    <property type="evidence" value="ECO:0007669"/>
    <property type="project" value="TreeGrafter"/>
</dbReference>
<evidence type="ECO:0000256" key="5">
    <source>
        <dbReference type="ARBA" id="ARBA00022840"/>
    </source>
</evidence>
<dbReference type="SMART" id="SM00487">
    <property type="entry name" value="DEXDc"/>
    <property type="match status" value="1"/>
</dbReference>